<name>A0ABD6QN59_MYCFO</name>
<evidence type="ECO:0000313" key="3">
    <source>
        <dbReference type="Proteomes" id="UP000187001"/>
    </source>
</evidence>
<proteinExistence type="predicted"/>
<evidence type="ECO:0000313" key="2">
    <source>
        <dbReference type="EMBL" id="OMC46858.1"/>
    </source>
</evidence>
<dbReference type="RefSeq" id="WP_076204707.1">
    <property type="nucleotide sequence ID" value="NZ_MBER01000054.1"/>
</dbReference>
<protein>
    <recommendedName>
        <fullName evidence="4">Portal protein</fullName>
    </recommendedName>
</protein>
<sequence length="476" mass="52407">MTKRVQTAAPTTEKGYVVPATTNAAGAANFWLACDPFEKVPELQHPQSVAMFTQMENDDTRIGSLLGVVAKPILKTPKRIDPNGAPEEVAEFVSQNLNLPLLGEDKVRKPGRRRDRFSYEQHLEEAVSPTNQYGHAVFEQTYRQDDDGRYWIRKLAPRPQWTIQKFNVAADGGLESITQMAPASTGKVMYGVAPAEIKINRLVVYTREKRPGKWMGKSLIRSAYKHWVLKNQLMRVQAAAAQRNGMGVPVGKAGTPNQDEVDMMKELASAYQVGLGSGVGLGPDQDLKLLGVSGSLPDIQTMLVFHDKMMALEPMAHFLNLDRGGSYALATVQQDPFTLAENAMLQYFIRIGNEHIVEDLVDINFGPDVPAPLIVADEIGAEQEATAAGLKMFVEAGLLSPDVLVEQTLRQRLNLPAKPPEPEPEDEPKPVQQPPFVPQPEEQPAPTPAPKPAPVAAETRPARRRAVDPDQIALQW</sequence>
<dbReference type="InterPro" id="IPR009279">
    <property type="entry name" value="Portal_Mu"/>
</dbReference>
<dbReference type="EMBL" id="MBER01000054">
    <property type="protein sequence ID" value="OMC46858.1"/>
    <property type="molecule type" value="Genomic_DNA"/>
</dbReference>
<accession>A0ABD6QN59</accession>
<dbReference type="PROSITE" id="PS51257">
    <property type="entry name" value="PROKAR_LIPOPROTEIN"/>
    <property type="match status" value="1"/>
</dbReference>
<evidence type="ECO:0000256" key="1">
    <source>
        <dbReference type="SAM" id="MobiDB-lite"/>
    </source>
</evidence>
<dbReference type="Pfam" id="PF06074">
    <property type="entry name" value="Portal_Mu"/>
    <property type="match status" value="1"/>
</dbReference>
<dbReference type="Proteomes" id="UP000187001">
    <property type="component" value="Unassembled WGS sequence"/>
</dbReference>
<evidence type="ECO:0008006" key="4">
    <source>
        <dbReference type="Google" id="ProtNLM"/>
    </source>
</evidence>
<reference evidence="2 3" key="1">
    <citation type="submission" date="2016-07" db="EMBL/GenBank/DDBJ databases">
        <authorList>
            <person name="Sutton G."/>
            <person name="Brinkac L."/>
            <person name="Sanka R."/>
            <person name="Adams M."/>
            <person name="Lau E."/>
            <person name="Kumar A."/>
            <person name="Macaden R."/>
        </authorList>
    </citation>
    <scope>NUCLEOTIDE SEQUENCE [LARGE SCALE GENOMIC DNA]</scope>
    <source>
        <strain evidence="2 3">GA-0871</strain>
    </source>
</reference>
<organism evidence="2 3">
    <name type="scientific">Mycolicibacterium fortuitum</name>
    <name type="common">Mycobacterium fortuitum</name>
    <dbReference type="NCBI Taxonomy" id="1766"/>
    <lineage>
        <taxon>Bacteria</taxon>
        <taxon>Bacillati</taxon>
        <taxon>Actinomycetota</taxon>
        <taxon>Actinomycetes</taxon>
        <taxon>Mycobacteriales</taxon>
        <taxon>Mycobacteriaceae</taxon>
        <taxon>Mycolicibacterium</taxon>
    </lineage>
</organism>
<comment type="caution">
    <text evidence="2">The sequence shown here is derived from an EMBL/GenBank/DDBJ whole genome shotgun (WGS) entry which is preliminary data.</text>
</comment>
<feature type="compositionally biased region" description="Pro residues" evidence="1">
    <location>
        <begin position="431"/>
        <end position="453"/>
    </location>
</feature>
<dbReference type="AlphaFoldDB" id="A0ABD6QN59"/>
<feature type="region of interest" description="Disordered" evidence="1">
    <location>
        <begin position="415"/>
        <end position="476"/>
    </location>
</feature>
<gene>
    <name evidence="2" type="ORF">A5742_25320</name>
</gene>